<dbReference type="EMBL" id="QFRI01000002">
    <property type="protein sequence ID" value="PWH82616.1"/>
    <property type="molecule type" value="Genomic_DNA"/>
</dbReference>
<reference evidence="3" key="2">
    <citation type="submission" date="2018-05" db="EMBL/GenBank/DDBJ databases">
        <title>Algibacter marinivivus sp. nov., isolated from sample around a algae.</title>
        <authorList>
            <person name="Lu D."/>
        </authorList>
    </citation>
    <scope>NUCLEOTIDE SEQUENCE [LARGE SCALE GENOMIC DNA]</scope>
    <source>
        <strain evidence="3">ZY111</strain>
    </source>
</reference>
<dbReference type="AlphaFoldDB" id="A0A2U2X4A4"/>
<dbReference type="OrthoDB" id="1447588at2"/>
<feature type="domain" description="Glutaredoxin" evidence="1">
    <location>
        <begin position="5"/>
        <end position="64"/>
    </location>
</feature>
<reference evidence="3" key="3">
    <citation type="submission" date="2018-05" db="EMBL/GenBank/DDBJ databases">
        <authorList>
            <person name="Lu D."/>
        </authorList>
    </citation>
    <scope>NUCLEOTIDE SEQUENCE [LARGE SCALE GENOMIC DNA]</scope>
    <source>
        <strain evidence="3">ZY111</strain>
    </source>
</reference>
<evidence type="ECO:0000313" key="3">
    <source>
        <dbReference type="Proteomes" id="UP000245375"/>
    </source>
</evidence>
<organism evidence="2 3">
    <name type="scientific">Algibacter marinivivus</name>
    <dbReference type="NCBI Taxonomy" id="2100723"/>
    <lineage>
        <taxon>Bacteria</taxon>
        <taxon>Pseudomonadati</taxon>
        <taxon>Bacteroidota</taxon>
        <taxon>Flavobacteriia</taxon>
        <taxon>Flavobacteriales</taxon>
        <taxon>Flavobacteriaceae</taxon>
        <taxon>Algibacter</taxon>
    </lineage>
</organism>
<name>A0A2U2X4A4_9FLAO</name>
<protein>
    <submittedName>
        <fullName evidence="2">NrdH-redoxin</fullName>
    </submittedName>
</protein>
<comment type="caution">
    <text evidence="2">The sequence shown here is derived from an EMBL/GenBank/DDBJ whole genome shotgun (WGS) entry which is preliminary data.</text>
</comment>
<evidence type="ECO:0000259" key="1">
    <source>
        <dbReference type="Pfam" id="PF00462"/>
    </source>
</evidence>
<dbReference type="Gene3D" id="3.40.30.10">
    <property type="entry name" value="Glutaredoxin"/>
    <property type="match status" value="1"/>
</dbReference>
<accession>A0A2U2X4A4</accession>
<proteinExistence type="predicted"/>
<dbReference type="InterPro" id="IPR036249">
    <property type="entry name" value="Thioredoxin-like_sf"/>
</dbReference>
<dbReference type="Proteomes" id="UP000245375">
    <property type="component" value="Unassembled WGS sequence"/>
</dbReference>
<gene>
    <name evidence="2" type="ORF">DIS18_10270</name>
</gene>
<sequence>MSIKIKLYGAERCHKSQYYKKHLEKLNLNYEFLDVELNEANAEALRNLYENRKLNFPTIMIGDKKLRNPSDADLKKWIEKLI</sequence>
<keyword evidence="3" id="KW-1185">Reference proteome</keyword>
<dbReference type="RefSeq" id="WP_109352971.1">
    <property type="nucleotide sequence ID" value="NZ_QFRI01000002.1"/>
</dbReference>
<reference evidence="2 3" key="1">
    <citation type="submission" date="2018-05" db="EMBL/GenBank/DDBJ databases">
        <title>Algibacter marinivivus sp. nov., isolated from sample around a algae.</title>
        <authorList>
            <person name="Zhong X."/>
        </authorList>
    </citation>
    <scope>NUCLEOTIDE SEQUENCE [LARGE SCALE GENOMIC DNA]</scope>
    <source>
        <strain evidence="2 3">ZY111</strain>
    </source>
</reference>
<dbReference type="InterPro" id="IPR002109">
    <property type="entry name" value="Glutaredoxin"/>
</dbReference>
<evidence type="ECO:0000313" key="2">
    <source>
        <dbReference type="EMBL" id="PWH82616.1"/>
    </source>
</evidence>
<dbReference type="SUPFAM" id="SSF52833">
    <property type="entry name" value="Thioredoxin-like"/>
    <property type="match status" value="1"/>
</dbReference>
<dbReference type="Pfam" id="PF00462">
    <property type="entry name" value="Glutaredoxin"/>
    <property type="match status" value="1"/>
</dbReference>